<evidence type="ECO:0000313" key="3">
    <source>
        <dbReference type="Proteomes" id="UP000029257"/>
    </source>
</evidence>
<dbReference type="EMBL" id="JQHP01000001">
    <property type="protein sequence ID" value="KFX09903.1"/>
    <property type="molecule type" value="Genomic_DNA"/>
</dbReference>
<keyword evidence="4" id="KW-1185">Reference proteome</keyword>
<reference evidence="3 4" key="1">
    <citation type="submission" date="2014-08" db="EMBL/GenBank/DDBJ databases">
        <title>Genome sequences of NCPPB Pectobacterium isolates.</title>
        <authorList>
            <person name="Glover R.H."/>
            <person name="Sapp M."/>
            <person name="Elphinstone J."/>
        </authorList>
    </citation>
    <scope>NUCLEOTIDE SEQUENCE [LARGE SCALE GENOMIC DNA]</scope>
    <source>
        <strain evidence="1 3">NCPPB 3701</strain>
        <strain evidence="2 4">NCPPB3702</strain>
    </source>
</reference>
<accession>A0AAW3EM32</accession>
<evidence type="ECO:0000313" key="2">
    <source>
        <dbReference type="EMBL" id="KGA30105.1"/>
    </source>
</evidence>
<dbReference type="Proteomes" id="UP000029257">
    <property type="component" value="Unassembled WGS sequence"/>
</dbReference>
<dbReference type="Proteomes" id="UP000029436">
    <property type="component" value="Unassembled WGS sequence"/>
</dbReference>
<evidence type="ECO:0000313" key="4">
    <source>
        <dbReference type="Proteomes" id="UP000029436"/>
    </source>
</evidence>
<sequence length="115" mass="13163">MVNDMKSTITALPVERDEYGFWTHPKYEEFCADRESIPTVEFDEWMQNNGMDWGITELESDPATEADAIRDRYFEAGDLNVSDWNPTPPAGDGWFVGSIHDTEDGPVCIWLRENA</sequence>
<dbReference type="AlphaFoldDB" id="A0AAW3EM32"/>
<gene>
    <name evidence="1" type="ORF">JV38_03010</name>
    <name evidence="2" type="ORF">KU73_06735</name>
</gene>
<name>A0AAW3EM32_9GAMM</name>
<evidence type="ECO:0000313" key="1">
    <source>
        <dbReference type="EMBL" id="KFX09903.1"/>
    </source>
</evidence>
<organism evidence="1 3">
    <name type="scientific">Pectobacterium wasabiae</name>
    <dbReference type="NCBI Taxonomy" id="55208"/>
    <lineage>
        <taxon>Bacteria</taxon>
        <taxon>Pseudomonadati</taxon>
        <taxon>Pseudomonadota</taxon>
        <taxon>Gammaproteobacteria</taxon>
        <taxon>Enterobacterales</taxon>
        <taxon>Pectobacteriaceae</taxon>
        <taxon>Pectobacterium</taxon>
    </lineage>
</organism>
<proteinExistence type="predicted"/>
<dbReference type="EMBL" id="JQOH01000002">
    <property type="protein sequence ID" value="KGA30105.1"/>
    <property type="molecule type" value="Genomic_DNA"/>
</dbReference>
<protein>
    <submittedName>
        <fullName evidence="1">Prophage protein</fullName>
    </submittedName>
</protein>
<comment type="caution">
    <text evidence="1">The sequence shown here is derived from an EMBL/GenBank/DDBJ whole genome shotgun (WGS) entry which is preliminary data.</text>
</comment>